<dbReference type="Pfam" id="PF03796">
    <property type="entry name" value="DnaB_C"/>
    <property type="match status" value="1"/>
</dbReference>
<dbReference type="InterPro" id="IPR027417">
    <property type="entry name" value="P-loop_NTPase"/>
</dbReference>
<evidence type="ECO:0000259" key="14">
    <source>
        <dbReference type="PROSITE" id="PS51199"/>
    </source>
</evidence>
<dbReference type="Gene3D" id="1.10.860.10">
    <property type="entry name" value="DNAb Helicase, Chain A"/>
    <property type="match status" value="1"/>
</dbReference>
<dbReference type="Proteomes" id="UP000179153">
    <property type="component" value="Unassembled WGS sequence"/>
</dbReference>
<evidence type="ECO:0000256" key="12">
    <source>
        <dbReference type="RuleBase" id="RU362085"/>
    </source>
</evidence>
<keyword evidence="3 12" id="KW-0235">DNA replication</keyword>
<evidence type="ECO:0000256" key="6">
    <source>
        <dbReference type="ARBA" id="ARBA00022806"/>
    </source>
</evidence>
<dbReference type="PANTHER" id="PTHR30153:SF2">
    <property type="entry name" value="REPLICATIVE DNA HELICASE"/>
    <property type="match status" value="1"/>
</dbReference>
<dbReference type="SUPFAM" id="SSF52540">
    <property type="entry name" value="P-loop containing nucleoside triphosphate hydrolases"/>
    <property type="match status" value="1"/>
</dbReference>
<accession>A0A1G2HHF9</accession>
<evidence type="ECO:0000256" key="11">
    <source>
        <dbReference type="NCBIfam" id="TIGR00665"/>
    </source>
</evidence>
<dbReference type="InterPro" id="IPR007694">
    <property type="entry name" value="DNA_helicase_DnaB-like_C"/>
</dbReference>
<dbReference type="Gene3D" id="3.40.50.300">
    <property type="entry name" value="P-loop containing nucleotide triphosphate hydrolases"/>
    <property type="match status" value="1"/>
</dbReference>
<keyword evidence="2 12" id="KW-0639">Primosome</keyword>
<evidence type="ECO:0000256" key="2">
    <source>
        <dbReference type="ARBA" id="ARBA00022515"/>
    </source>
</evidence>
<protein>
    <recommendedName>
        <fullName evidence="11 12">Replicative DNA helicase</fullName>
        <ecNumber evidence="11 12">5.6.2.3</ecNumber>
    </recommendedName>
</protein>
<dbReference type="GO" id="GO:0005524">
    <property type="term" value="F:ATP binding"/>
    <property type="evidence" value="ECO:0007669"/>
    <property type="project" value="UniProtKB-UniRule"/>
</dbReference>
<evidence type="ECO:0000256" key="10">
    <source>
        <dbReference type="ARBA" id="ARBA00048954"/>
    </source>
</evidence>
<dbReference type="Pfam" id="PF00772">
    <property type="entry name" value="DnaB"/>
    <property type="match status" value="1"/>
</dbReference>
<evidence type="ECO:0000256" key="3">
    <source>
        <dbReference type="ARBA" id="ARBA00022705"/>
    </source>
</evidence>
<comment type="catalytic activity">
    <reaction evidence="10 12">
        <text>ATP + H2O = ADP + phosphate + H(+)</text>
        <dbReference type="Rhea" id="RHEA:13065"/>
        <dbReference type="ChEBI" id="CHEBI:15377"/>
        <dbReference type="ChEBI" id="CHEBI:15378"/>
        <dbReference type="ChEBI" id="CHEBI:30616"/>
        <dbReference type="ChEBI" id="CHEBI:43474"/>
        <dbReference type="ChEBI" id="CHEBI:456216"/>
        <dbReference type="EC" id="5.6.2.3"/>
    </reaction>
</comment>
<keyword evidence="7 12" id="KW-0067">ATP-binding</keyword>
<evidence type="ECO:0000313" key="16">
    <source>
        <dbReference type="Proteomes" id="UP000179153"/>
    </source>
</evidence>
<comment type="similarity">
    <text evidence="1 12">Belongs to the helicase family. DnaB subfamily.</text>
</comment>
<dbReference type="InterPro" id="IPR016136">
    <property type="entry name" value="DNA_helicase_N/primase_C"/>
</dbReference>
<dbReference type="GO" id="GO:1990077">
    <property type="term" value="C:primosome complex"/>
    <property type="evidence" value="ECO:0007669"/>
    <property type="project" value="UniProtKB-UniRule"/>
</dbReference>
<evidence type="ECO:0000256" key="9">
    <source>
        <dbReference type="ARBA" id="ARBA00023235"/>
    </source>
</evidence>
<sequence length="485" mass="53980">MLILKSKALFFYMAAKKEQTPNRLPPQDVDAERSVLGSILLDKNSIFRVVDILNPADFYLDTHGILYKEMVELSEKRQPLDIVSVASRLKDKGLLAEVGGESYLTKLVNSVPSAAHVAHYASVVQKKSILRKLIEASYEIAQIGYNESEDVDILIDEAEKRIFTISQHANTQNFLEIKSALEEAFERIDRLHKNTGEVRGIPTGFPDLDNILSGLQKSDLVILAARPSLGKSSLALDIARNAATKTKTPVGIFSLEMSKDQIVDRFIASEAGIDLWKLRTGNLSSHGDNNDFVKIQRAMGTLSEAPVFIDDGTSSSVLQMRAMARRLQAEHGLGLVVVDYLQLIQPRMSTDNMVQQITEISRSLKALARELNVPVLALSQLSRAVEQRTSPIPKLSDLRDSGSIEQDADVVMFIYRDLSKRGEDPEREAFAEIHIAKHRNGPTGKINLYFERRSASFRSMAKRQDVPEPPEEGFPDDVGIEDIPS</sequence>
<feature type="region of interest" description="Disordered" evidence="13">
    <location>
        <begin position="460"/>
        <end position="485"/>
    </location>
</feature>
<dbReference type="EC" id="5.6.2.3" evidence="11 12"/>
<dbReference type="SUPFAM" id="SSF48024">
    <property type="entry name" value="N-terminal domain of DnaB helicase"/>
    <property type="match status" value="1"/>
</dbReference>
<evidence type="ECO:0000256" key="4">
    <source>
        <dbReference type="ARBA" id="ARBA00022741"/>
    </source>
</evidence>
<organism evidence="15 16">
    <name type="scientific">Candidatus Spechtbacteria bacterium RIFCSPLOWO2_01_FULL_46_10</name>
    <dbReference type="NCBI Taxonomy" id="1802163"/>
    <lineage>
        <taxon>Bacteria</taxon>
        <taxon>Candidatus Spechtiibacteriota</taxon>
    </lineage>
</organism>
<evidence type="ECO:0000256" key="1">
    <source>
        <dbReference type="ARBA" id="ARBA00008428"/>
    </source>
</evidence>
<dbReference type="GO" id="GO:0006269">
    <property type="term" value="P:DNA replication, synthesis of primer"/>
    <property type="evidence" value="ECO:0007669"/>
    <property type="project" value="UniProtKB-UniRule"/>
</dbReference>
<keyword evidence="9" id="KW-0413">Isomerase</keyword>
<evidence type="ECO:0000256" key="13">
    <source>
        <dbReference type="SAM" id="MobiDB-lite"/>
    </source>
</evidence>
<dbReference type="GO" id="GO:0003677">
    <property type="term" value="F:DNA binding"/>
    <property type="evidence" value="ECO:0007669"/>
    <property type="project" value="UniProtKB-UniRule"/>
</dbReference>
<feature type="compositionally biased region" description="Acidic residues" evidence="13">
    <location>
        <begin position="468"/>
        <end position="485"/>
    </location>
</feature>
<dbReference type="STRING" id="1802163.A2932_01460"/>
<evidence type="ECO:0000313" key="15">
    <source>
        <dbReference type="EMBL" id="OGZ61710.1"/>
    </source>
</evidence>
<dbReference type="InterPro" id="IPR007693">
    <property type="entry name" value="DNA_helicase_DnaB-like_N"/>
</dbReference>
<feature type="domain" description="SF4 helicase" evidence="14">
    <location>
        <begin position="194"/>
        <end position="464"/>
    </location>
</feature>
<dbReference type="EMBL" id="MHOI01000012">
    <property type="protein sequence ID" value="OGZ61710.1"/>
    <property type="molecule type" value="Genomic_DNA"/>
</dbReference>
<dbReference type="InterPro" id="IPR036185">
    <property type="entry name" value="DNA_heli_DnaB-like_N_sf"/>
</dbReference>
<gene>
    <name evidence="15" type="ORF">A2932_01460</name>
</gene>
<evidence type="ECO:0000256" key="7">
    <source>
        <dbReference type="ARBA" id="ARBA00022840"/>
    </source>
</evidence>
<dbReference type="PROSITE" id="PS51199">
    <property type="entry name" value="SF4_HELICASE"/>
    <property type="match status" value="1"/>
</dbReference>
<comment type="function">
    <text evidence="12">The main replicative DNA helicase, it participates in initiation and elongation during chromosome replication. Travels ahead of the DNA replisome, separating dsDNA into templates for DNA synthesis. A processive ATP-dependent 5'-3' DNA helicase it has DNA-dependent ATPase activity.</text>
</comment>
<proteinExistence type="inferred from homology"/>
<dbReference type="FunFam" id="1.10.860.10:FF:000001">
    <property type="entry name" value="Replicative DNA helicase"/>
    <property type="match status" value="1"/>
</dbReference>
<keyword evidence="4 12" id="KW-0547">Nucleotide-binding</keyword>
<reference evidence="15 16" key="1">
    <citation type="journal article" date="2016" name="Nat. Commun.">
        <title>Thousands of microbial genomes shed light on interconnected biogeochemical processes in an aquifer system.</title>
        <authorList>
            <person name="Anantharaman K."/>
            <person name="Brown C.T."/>
            <person name="Hug L.A."/>
            <person name="Sharon I."/>
            <person name="Castelle C.J."/>
            <person name="Probst A.J."/>
            <person name="Thomas B.C."/>
            <person name="Singh A."/>
            <person name="Wilkins M.J."/>
            <person name="Karaoz U."/>
            <person name="Brodie E.L."/>
            <person name="Williams K.H."/>
            <person name="Hubbard S.S."/>
            <person name="Banfield J.F."/>
        </authorList>
    </citation>
    <scope>NUCLEOTIDE SEQUENCE [LARGE SCALE GENOMIC DNA]</scope>
</reference>
<dbReference type="CDD" id="cd00984">
    <property type="entry name" value="DnaB_C"/>
    <property type="match status" value="1"/>
</dbReference>
<keyword evidence="6 12" id="KW-0347">Helicase</keyword>
<keyword evidence="8 12" id="KW-0238">DNA-binding</keyword>
<dbReference type="PANTHER" id="PTHR30153">
    <property type="entry name" value="REPLICATIVE DNA HELICASE DNAB"/>
    <property type="match status" value="1"/>
</dbReference>
<dbReference type="InterPro" id="IPR007692">
    <property type="entry name" value="DNA_helicase_DnaB"/>
</dbReference>
<dbReference type="AlphaFoldDB" id="A0A1G2HHF9"/>
<dbReference type="GO" id="GO:0016887">
    <property type="term" value="F:ATP hydrolysis activity"/>
    <property type="evidence" value="ECO:0007669"/>
    <property type="project" value="RHEA"/>
</dbReference>
<name>A0A1G2HHF9_9BACT</name>
<dbReference type="GO" id="GO:0005829">
    <property type="term" value="C:cytosol"/>
    <property type="evidence" value="ECO:0007669"/>
    <property type="project" value="TreeGrafter"/>
</dbReference>
<evidence type="ECO:0000256" key="8">
    <source>
        <dbReference type="ARBA" id="ARBA00023125"/>
    </source>
</evidence>
<comment type="caution">
    <text evidence="15">The sequence shown here is derived from an EMBL/GenBank/DDBJ whole genome shotgun (WGS) entry which is preliminary data.</text>
</comment>
<keyword evidence="5 12" id="KW-0378">Hydrolase</keyword>
<evidence type="ECO:0000256" key="5">
    <source>
        <dbReference type="ARBA" id="ARBA00022801"/>
    </source>
</evidence>
<dbReference type="GO" id="GO:0043139">
    <property type="term" value="F:5'-3' DNA helicase activity"/>
    <property type="evidence" value="ECO:0007669"/>
    <property type="project" value="UniProtKB-EC"/>
</dbReference>
<dbReference type="NCBIfam" id="NF004384">
    <property type="entry name" value="PRK05748.1"/>
    <property type="match status" value="1"/>
</dbReference>
<dbReference type="NCBIfam" id="TIGR00665">
    <property type="entry name" value="DnaB"/>
    <property type="match status" value="1"/>
</dbReference>